<name>A0A0D0A3Y8_9AGAM</name>
<proteinExistence type="predicted"/>
<dbReference type="InParanoid" id="A0A0D0A3Y8"/>
<feature type="non-terminal residue" evidence="1">
    <location>
        <position position="1"/>
    </location>
</feature>
<accession>A0A0D0A3Y8</accession>
<dbReference type="OrthoDB" id="72892at2759"/>
<dbReference type="HOGENOM" id="CLU_2967558_0_0_1"/>
<dbReference type="Proteomes" id="UP000054485">
    <property type="component" value="Unassembled WGS sequence"/>
</dbReference>
<protein>
    <submittedName>
        <fullName evidence="1">Uncharacterized protein</fullName>
    </submittedName>
</protein>
<sequence>LLKSHELAVAENADVHHIPVCHFLAICTRPGLSICFIGWYPRNADADFIDAPKKSENVS</sequence>
<evidence type="ECO:0000313" key="1">
    <source>
        <dbReference type="EMBL" id="KIK32929.1"/>
    </source>
</evidence>
<reference evidence="1 2" key="1">
    <citation type="submission" date="2014-04" db="EMBL/GenBank/DDBJ databases">
        <authorList>
            <consortium name="DOE Joint Genome Institute"/>
            <person name="Kuo A."/>
            <person name="Ruytinx J."/>
            <person name="Rineau F."/>
            <person name="Colpaert J."/>
            <person name="Kohler A."/>
            <person name="Nagy L.G."/>
            <person name="Floudas D."/>
            <person name="Copeland A."/>
            <person name="Barry K.W."/>
            <person name="Cichocki N."/>
            <person name="Veneault-Fourrey C."/>
            <person name="LaButti K."/>
            <person name="Lindquist E.A."/>
            <person name="Lipzen A."/>
            <person name="Lundell T."/>
            <person name="Morin E."/>
            <person name="Murat C."/>
            <person name="Sun H."/>
            <person name="Tunlid A."/>
            <person name="Henrissat B."/>
            <person name="Grigoriev I.V."/>
            <person name="Hibbett D.S."/>
            <person name="Martin F."/>
            <person name="Nordberg H.P."/>
            <person name="Cantor M.N."/>
            <person name="Hua S.X."/>
        </authorList>
    </citation>
    <scope>NUCLEOTIDE SEQUENCE [LARGE SCALE GENOMIC DNA]</scope>
    <source>
        <strain evidence="1 2">UH-Slu-Lm8-n1</strain>
    </source>
</reference>
<reference evidence="2" key="2">
    <citation type="submission" date="2015-01" db="EMBL/GenBank/DDBJ databases">
        <title>Evolutionary Origins and Diversification of the Mycorrhizal Mutualists.</title>
        <authorList>
            <consortium name="DOE Joint Genome Institute"/>
            <consortium name="Mycorrhizal Genomics Consortium"/>
            <person name="Kohler A."/>
            <person name="Kuo A."/>
            <person name="Nagy L.G."/>
            <person name="Floudas D."/>
            <person name="Copeland A."/>
            <person name="Barry K.W."/>
            <person name="Cichocki N."/>
            <person name="Veneault-Fourrey C."/>
            <person name="LaButti K."/>
            <person name="Lindquist E.A."/>
            <person name="Lipzen A."/>
            <person name="Lundell T."/>
            <person name="Morin E."/>
            <person name="Murat C."/>
            <person name="Riley R."/>
            <person name="Ohm R."/>
            <person name="Sun H."/>
            <person name="Tunlid A."/>
            <person name="Henrissat B."/>
            <person name="Grigoriev I.V."/>
            <person name="Hibbett D.S."/>
            <person name="Martin F."/>
        </authorList>
    </citation>
    <scope>NUCLEOTIDE SEQUENCE [LARGE SCALE GENOMIC DNA]</scope>
    <source>
        <strain evidence="2">UH-Slu-Lm8-n1</strain>
    </source>
</reference>
<evidence type="ECO:0000313" key="2">
    <source>
        <dbReference type="Proteomes" id="UP000054485"/>
    </source>
</evidence>
<gene>
    <name evidence="1" type="ORF">CY34DRAFT_100527</name>
</gene>
<keyword evidence="2" id="KW-1185">Reference proteome</keyword>
<organism evidence="1 2">
    <name type="scientific">Suillus luteus UH-Slu-Lm8-n1</name>
    <dbReference type="NCBI Taxonomy" id="930992"/>
    <lineage>
        <taxon>Eukaryota</taxon>
        <taxon>Fungi</taxon>
        <taxon>Dikarya</taxon>
        <taxon>Basidiomycota</taxon>
        <taxon>Agaricomycotina</taxon>
        <taxon>Agaricomycetes</taxon>
        <taxon>Agaricomycetidae</taxon>
        <taxon>Boletales</taxon>
        <taxon>Suillineae</taxon>
        <taxon>Suillaceae</taxon>
        <taxon>Suillus</taxon>
    </lineage>
</organism>
<dbReference type="EMBL" id="KN836075">
    <property type="protein sequence ID" value="KIK32929.1"/>
    <property type="molecule type" value="Genomic_DNA"/>
</dbReference>
<dbReference type="AlphaFoldDB" id="A0A0D0A3Y8"/>